<proteinExistence type="predicted"/>
<evidence type="ECO:0000313" key="1">
    <source>
        <dbReference type="EMBL" id="XBS69618.1"/>
    </source>
</evidence>
<name>A0AAU7Q955_9GAMM</name>
<dbReference type="EMBL" id="CP157947">
    <property type="protein sequence ID" value="XBS69618.1"/>
    <property type="molecule type" value="Genomic_DNA"/>
</dbReference>
<dbReference type="AlphaFoldDB" id="A0AAU7Q955"/>
<protein>
    <submittedName>
        <fullName evidence="1">Uncharacterized protein</fullName>
    </submittedName>
</protein>
<organism evidence="1">
    <name type="scientific">Acerihabitans sp. KWT182</name>
    <dbReference type="NCBI Taxonomy" id="3157919"/>
    <lineage>
        <taxon>Bacteria</taxon>
        <taxon>Pseudomonadati</taxon>
        <taxon>Pseudomonadota</taxon>
        <taxon>Gammaproteobacteria</taxon>
        <taxon>Enterobacterales</taxon>
        <taxon>Pectobacteriaceae</taxon>
        <taxon>Acerihabitans</taxon>
    </lineage>
</organism>
<reference evidence="1" key="1">
    <citation type="submission" date="2024-06" db="EMBL/GenBank/DDBJ databases">
        <authorList>
            <person name="Coelho C."/>
            <person name="Bento M."/>
            <person name="Garcia E."/>
            <person name="Camelo A."/>
            <person name="Brandao I."/>
            <person name="Espirito Santo C."/>
            <person name="Trovao J."/>
            <person name="Verissimo A."/>
            <person name="Costa J."/>
            <person name="Tiago I."/>
        </authorList>
    </citation>
    <scope>NUCLEOTIDE SEQUENCE</scope>
    <source>
        <strain evidence="1">KWT182</strain>
    </source>
</reference>
<gene>
    <name evidence="1" type="ORF">ABK905_25370</name>
</gene>
<sequence length="74" mass="8150">MAESVLAKRERDTPIIFVNCHNDQSRGNPAGADPVHFHSPPIASNRCNMAGLPFISLSAHIGHHPQQRMQVVEI</sequence>
<accession>A0AAU7Q955</accession>